<feature type="signal peptide" evidence="2">
    <location>
        <begin position="1"/>
        <end position="22"/>
    </location>
</feature>
<feature type="chain" id="PRO_5043315085" evidence="2">
    <location>
        <begin position="23"/>
        <end position="172"/>
    </location>
</feature>
<evidence type="ECO:0000313" key="3">
    <source>
        <dbReference type="EMBL" id="CAL1275071.1"/>
    </source>
</evidence>
<comment type="caution">
    <text evidence="3">The sequence shown here is derived from an EMBL/GenBank/DDBJ whole genome shotgun (WGS) entry which is preliminary data.</text>
</comment>
<sequence length="172" mass="17710">MKHFQAIIVVVVALCLVADVGADNDSGTHKTRRIKRRHVRQGDSGGNDGLIKGFVGGLRNLGNEFVGGAQNAVKDLGPVGGILNGIGDIVNYAINGTDSIIDEANDFVGDTARQINQEGKNIVGTGDQNPFTGFFDGIGNIISGAANGAKNIAGEIADGIDGAASTFVNDIF</sequence>
<accession>A0AAV1ZXA4</accession>
<keyword evidence="4" id="KW-1185">Reference proteome</keyword>
<feature type="region of interest" description="Disordered" evidence="1">
    <location>
        <begin position="26"/>
        <end position="45"/>
    </location>
</feature>
<name>A0AAV1ZXA4_9ARAC</name>
<dbReference type="EMBL" id="CAXIEN010000082">
    <property type="protein sequence ID" value="CAL1275071.1"/>
    <property type="molecule type" value="Genomic_DNA"/>
</dbReference>
<reference evidence="3 4" key="1">
    <citation type="submission" date="2024-04" db="EMBL/GenBank/DDBJ databases">
        <authorList>
            <person name="Rising A."/>
            <person name="Reimegard J."/>
            <person name="Sonavane S."/>
            <person name="Akerstrom W."/>
            <person name="Nylinder S."/>
            <person name="Hedman E."/>
            <person name="Kallberg Y."/>
        </authorList>
    </citation>
    <scope>NUCLEOTIDE SEQUENCE [LARGE SCALE GENOMIC DNA]</scope>
</reference>
<dbReference type="Proteomes" id="UP001497382">
    <property type="component" value="Unassembled WGS sequence"/>
</dbReference>
<evidence type="ECO:0000313" key="4">
    <source>
        <dbReference type="Proteomes" id="UP001497382"/>
    </source>
</evidence>
<evidence type="ECO:0000256" key="2">
    <source>
        <dbReference type="SAM" id="SignalP"/>
    </source>
</evidence>
<proteinExistence type="predicted"/>
<gene>
    <name evidence="3" type="ORF">LARSCL_LOCUS7867</name>
</gene>
<evidence type="ECO:0000256" key="1">
    <source>
        <dbReference type="SAM" id="MobiDB-lite"/>
    </source>
</evidence>
<feature type="compositionally biased region" description="Basic residues" evidence="1">
    <location>
        <begin position="29"/>
        <end position="39"/>
    </location>
</feature>
<protein>
    <submittedName>
        <fullName evidence="3">Uncharacterized protein</fullName>
    </submittedName>
</protein>
<keyword evidence="2" id="KW-0732">Signal</keyword>
<dbReference type="AlphaFoldDB" id="A0AAV1ZXA4"/>
<organism evidence="3 4">
    <name type="scientific">Larinioides sclopetarius</name>
    <dbReference type="NCBI Taxonomy" id="280406"/>
    <lineage>
        <taxon>Eukaryota</taxon>
        <taxon>Metazoa</taxon>
        <taxon>Ecdysozoa</taxon>
        <taxon>Arthropoda</taxon>
        <taxon>Chelicerata</taxon>
        <taxon>Arachnida</taxon>
        <taxon>Araneae</taxon>
        <taxon>Araneomorphae</taxon>
        <taxon>Entelegynae</taxon>
        <taxon>Araneoidea</taxon>
        <taxon>Araneidae</taxon>
        <taxon>Larinioides</taxon>
    </lineage>
</organism>